<dbReference type="OrthoDB" id="2147978at2759"/>
<gene>
    <name evidence="19" type="ORF">NliqN6_6386</name>
</gene>
<evidence type="ECO:0000256" key="2">
    <source>
        <dbReference type="ARBA" id="ARBA00004434"/>
    </source>
</evidence>
<evidence type="ECO:0000256" key="14">
    <source>
        <dbReference type="ARBA" id="ARBA00030753"/>
    </source>
</evidence>
<dbReference type="GO" id="GO:0005743">
    <property type="term" value="C:mitochondrial inner membrane"/>
    <property type="evidence" value="ECO:0007669"/>
    <property type="project" value="UniProtKB-SubCell"/>
</dbReference>
<protein>
    <recommendedName>
        <fullName evidence="4">NADH dehydrogenase [ubiquinone] 1 beta subcomplex subunit 11, mitochondrial</fullName>
    </recommendedName>
    <alternativeName>
        <fullName evidence="15">Complex I-ESSS</fullName>
    </alternativeName>
    <alternativeName>
        <fullName evidence="14">NADH-ubiquinone oxidoreductase ESSS subunit</fullName>
    </alternativeName>
</protein>
<evidence type="ECO:0000256" key="7">
    <source>
        <dbReference type="ARBA" id="ARBA00022692"/>
    </source>
</evidence>
<dbReference type="Pfam" id="PF10183">
    <property type="entry name" value="ESSS"/>
    <property type="match status" value="1"/>
</dbReference>
<comment type="similarity">
    <text evidence="3">Belongs to the complex I NDUFB11 subunit family.</text>
</comment>
<comment type="caution">
    <text evidence="19">The sequence shown here is derived from an EMBL/GenBank/DDBJ whole genome shotgun (WGS) entry which is preliminary data.</text>
</comment>
<reference evidence="19" key="1">
    <citation type="submission" date="2020-07" db="EMBL/GenBank/DDBJ databases">
        <title>Draft Genome Sequence of a Deep-Sea Yeast, Naganishia (Cryptococcus) liquefaciens strain N6.</title>
        <authorList>
            <person name="Han Y.W."/>
            <person name="Kajitani R."/>
            <person name="Morimoto H."/>
            <person name="Parhat M."/>
            <person name="Tsubouchi H."/>
            <person name="Bakenova O."/>
            <person name="Ogata M."/>
            <person name="Argunhan B."/>
            <person name="Aoki R."/>
            <person name="Kajiwara S."/>
            <person name="Itoh T."/>
            <person name="Iwasaki H."/>
        </authorList>
    </citation>
    <scope>NUCLEOTIDE SEQUENCE</scope>
    <source>
        <strain evidence="19">N6</strain>
    </source>
</reference>
<keyword evidence="12" id="KW-0496">Mitochondrion</keyword>
<evidence type="ECO:0000256" key="4">
    <source>
        <dbReference type="ARBA" id="ARBA00018632"/>
    </source>
</evidence>
<keyword evidence="11 18" id="KW-1133">Transmembrane helix</keyword>
<evidence type="ECO:0000256" key="6">
    <source>
        <dbReference type="ARBA" id="ARBA00022660"/>
    </source>
</evidence>
<dbReference type="PANTHER" id="PTHR40637:SF1">
    <property type="entry name" value="ESSS SUBUNIT OF NADH:UBIQUINONE OXIDOREDUCTASE (COMPLEX I) PROTEIN"/>
    <property type="match status" value="1"/>
</dbReference>
<evidence type="ECO:0000256" key="9">
    <source>
        <dbReference type="ARBA" id="ARBA00022946"/>
    </source>
</evidence>
<name>A0A8H3TZJ0_9TREE</name>
<organism evidence="19 20">
    <name type="scientific">Naganishia liquefaciens</name>
    <dbReference type="NCBI Taxonomy" id="104408"/>
    <lineage>
        <taxon>Eukaryota</taxon>
        <taxon>Fungi</taxon>
        <taxon>Dikarya</taxon>
        <taxon>Basidiomycota</taxon>
        <taxon>Agaricomycotina</taxon>
        <taxon>Tremellomycetes</taxon>
        <taxon>Filobasidiales</taxon>
        <taxon>Filobasidiaceae</taxon>
        <taxon>Naganishia</taxon>
    </lineage>
</organism>
<evidence type="ECO:0000256" key="8">
    <source>
        <dbReference type="ARBA" id="ARBA00022792"/>
    </source>
</evidence>
<evidence type="ECO:0000256" key="10">
    <source>
        <dbReference type="ARBA" id="ARBA00022982"/>
    </source>
</evidence>
<evidence type="ECO:0000256" key="3">
    <source>
        <dbReference type="ARBA" id="ARBA00008915"/>
    </source>
</evidence>
<keyword evidence="7 18" id="KW-0812">Transmembrane</keyword>
<comment type="subunit">
    <text evidence="16">Complex I is composed of 45 different subunits. Interacts with BCAP31.</text>
</comment>
<evidence type="ECO:0000256" key="15">
    <source>
        <dbReference type="ARBA" id="ARBA00031387"/>
    </source>
</evidence>
<keyword evidence="5" id="KW-0813">Transport</keyword>
<comment type="subcellular location">
    <subcellularLocation>
        <location evidence="2">Mitochondrion inner membrane</location>
        <topology evidence="2">Single-pass membrane protein</topology>
    </subcellularLocation>
</comment>
<evidence type="ECO:0000256" key="5">
    <source>
        <dbReference type="ARBA" id="ARBA00022448"/>
    </source>
</evidence>
<dbReference type="InterPro" id="IPR019329">
    <property type="entry name" value="NADH_UbQ_OxRdtase_ESSS_su"/>
</dbReference>
<keyword evidence="6" id="KW-0679">Respiratory chain</keyword>
<dbReference type="Proteomes" id="UP000620104">
    <property type="component" value="Unassembled WGS sequence"/>
</dbReference>
<sequence length="117" mass="13106">MLRSATSIARPLRSAANTTARRGYASHGPSYNAPSGYIFGEKPPPAGQKRVKEDWENIWYFGIFGGMAFAALILTYKPDTSIQGWAYNEAKRRMVESGQWEQIKYRPSEDSTIPASQ</sequence>
<dbReference type="AlphaFoldDB" id="A0A8H3TZJ0"/>
<evidence type="ECO:0000256" key="13">
    <source>
        <dbReference type="ARBA" id="ARBA00023136"/>
    </source>
</evidence>
<dbReference type="PANTHER" id="PTHR40637">
    <property type="entry name" value="ESSS SUBUNIT OF NADH:UBIQUINONE OXIDOREDUCTASE (COMPLEX I) PROTEIN"/>
    <property type="match status" value="1"/>
</dbReference>
<evidence type="ECO:0000256" key="16">
    <source>
        <dbReference type="ARBA" id="ARBA00046528"/>
    </source>
</evidence>
<keyword evidence="20" id="KW-1185">Reference proteome</keyword>
<evidence type="ECO:0000256" key="11">
    <source>
        <dbReference type="ARBA" id="ARBA00022989"/>
    </source>
</evidence>
<evidence type="ECO:0000313" key="20">
    <source>
        <dbReference type="Proteomes" id="UP000620104"/>
    </source>
</evidence>
<evidence type="ECO:0000256" key="18">
    <source>
        <dbReference type="SAM" id="Phobius"/>
    </source>
</evidence>
<evidence type="ECO:0000313" key="19">
    <source>
        <dbReference type="EMBL" id="GHJ89984.1"/>
    </source>
</evidence>
<evidence type="ECO:0000256" key="1">
    <source>
        <dbReference type="ARBA" id="ARBA00003195"/>
    </source>
</evidence>
<evidence type="ECO:0000256" key="12">
    <source>
        <dbReference type="ARBA" id="ARBA00023128"/>
    </source>
</evidence>
<keyword evidence="13 18" id="KW-0472">Membrane</keyword>
<comment type="function">
    <text evidence="1">Accessory subunit of the mitochondrial membrane respiratory chain NADH dehydrogenase (Complex I), that is believed not to be involved in catalysis. Complex I functions in the transfer of electrons from NADH to the respiratory chain. The immediate electron acceptor for the enzyme is believed to be ubiquinone.</text>
</comment>
<proteinExistence type="inferred from homology"/>
<accession>A0A8H3TZJ0</accession>
<evidence type="ECO:0000256" key="17">
    <source>
        <dbReference type="SAM" id="MobiDB-lite"/>
    </source>
</evidence>
<dbReference type="EMBL" id="BLZA01000053">
    <property type="protein sequence ID" value="GHJ89984.1"/>
    <property type="molecule type" value="Genomic_DNA"/>
</dbReference>
<keyword evidence="9" id="KW-0809">Transit peptide</keyword>
<feature type="transmembrane region" description="Helical" evidence="18">
    <location>
        <begin position="58"/>
        <end position="76"/>
    </location>
</feature>
<keyword evidence="10" id="KW-0249">Electron transport</keyword>
<keyword evidence="8" id="KW-0999">Mitochondrion inner membrane</keyword>
<feature type="region of interest" description="Disordered" evidence="17">
    <location>
        <begin position="1"/>
        <end position="48"/>
    </location>
</feature>